<dbReference type="Proteomes" id="UP000053707">
    <property type="component" value="Unassembled WGS sequence"/>
</dbReference>
<dbReference type="SUPFAM" id="SSF55781">
    <property type="entry name" value="GAF domain-like"/>
    <property type="match status" value="1"/>
</dbReference>
<evidence type="ECO:0000259" key="3">
    <source>
        <dbReference type="PROSITE" id="PS51077"/>
    </source>
</evidence>
<evidence type="ECO:0000313" key="5">
    <source>
        <dbReference type="Proteomes" id="UP000053707"/>
    </source>
</evidence>
<dbReference type="InterPro" id="IPR036390">
    <property type="entry name" value="WH_DNA-bd_sf"/>
</dbReference>
<proteinExistence type="predicted"/>
<sequence length="295" mass="31693">MQGAGSAPTDRVLDIIETLSRTDARGMRFSDVVRRLNLSQGTAHAILTSLQNRGWVTRDPVSKEFTLGPAMALIASRLDAERPTAAVARSAIRRLAEKTGMAASVVERIGDDLVITAFENPSSSPPAALPNDRIPYAPPFGIACAAWDSAAEKEAWVQRGAAGDASLAERLRAALTHTRGRGYDVDWMTPALAEAVHAIGTLSDDSVPGNLRSVVDQLRVEFIATKMLPDESLRGAHSVATISAPVLDSNSRVRLILGVHPLRRMTISETRTAAEPLLHEIARVSEERSAHATRS</sequence>
<dbReference type="GO" id="GO:0003700">
    <property type="term" value="F:DNA-binding transcription factor activity"/>
    <property type="evidence" value="ECO:0007669"/>
    <property type="project" value="TreeGrafter"/>
</dbReference>
<dbReference type="Gene3D" id="1.10.10.10">
    <property type="entry name" value="Winged helix-like DNA-binding domain superfamily/Winged helix DNA-binding domain"/>
    <property type="match status" value="1"/>
</dbReference>
<feature type="domain" description="HTH iclR-type" evidence="3">
    <location>
        <begin position="6"/>
        <end position="69"/>
    </location>
</feature>
<dbReference type="PROSITE" id="PS51077">
    <property type="entry name" value="HTH_ICLR"/>
    <property type="match status" value="1"/>
</dbReference>
<dbReference type="AlphaFoldDB" id="A0A100ZZS9"/>
<dbReference type="Pfam" id="PF09339">
    <property type="entry name" value="HTH_IclR"/>
    <property type="match status" value="1"/>
</dbReference>
<dbReference type="EMBL" id="LQIR01000068">
    <property type="protein sequence ID" value="KUI07167.1"/>
    <property type="molecule type" value="Genomic_DNA"/>
</dbReference>
<dbReference type="SUPFAM" id="SSF46785">
    <property type="entry name" value="Winged helix' DNA-binding domain"/>
    <property type="match status" value="1"/>
</dbReference>
<dbReference type="InterPro" id="IPR050707">
    <property type="entry name" value="HTH_MetabolicPath_Reg"/>
</dbReference>
<keyword evidence="1" id="KW-0805">Transcription regulation</keyword>
<dbReference type="Gene3D" id="3.30.450.40">
    <property type="match status" value="1"/>
</dbReference>
<dbReference type="SMART" id="SM00346">
    <property type="entry name" value="HTH_ICLR"/>
    <property type="match status" value="1"/>
</dbReference>
<dbReference type="InterPro" id="IPR036388">
    <property type="entry name" value="WH-like_DNA-bd_sf"/>
</dbReference>
<organism evidence="4 5">
    <name type="scientific">Mycobacterium lehmannii</name>
    <dbReference type="NCBI Taxonomy" id="2048550"/>
    <lineage>
        <taxon>Bacteria</taxon>
        <taxon>Bacillati</taxon>
        <taxon>Actinomycetota</taxon>
        <taxon>Actinomycetes</taxon>
        <taxon>Mycobacteriales</taxon>
        <taxon>Mycobacteriaceae</taxon>
        <taxon>Mycobacterium</taxon>
    </lineage>
</organism>
<name>A0A100ZZS9_9MYCO</name>
<evidence type="ECO:0000256" key="2">
    <source>
        <dbReference type="ARBA" id="ARBA00023163"/>
    </source>
</evidence>
<reference evidence="4 5" key="1">
    <citation type="submission" date="2016-01" db="EMBL/GenBank/DDBJ databases">
        <authorList>
            <consortium name="TB Trials Study Group"/>
            <person name="Sutton G."/>
            <person name="Brinkac L."/>
            <person name="Sanka R."/>
            <person name="Adams M."/>
            <person name="Lau E.L."/>
            <person name="Macaden R."/>
            <person name="Grewal H.M.S."/>
        </authorList>
    </citation>
    <scope>NUCLEOTIDE SEQUENCE [LARGE SCALE GENOMIC DNA]</scope>
    <source>
        <strain evidence="4 5">IS-1744</strain>
    </source>
</reference>
<evidence type="ECO:0000256" key="1">
    <source>
        <dbReference type="ARBA" id="ARBA00023015"/>
    </source>
</evidence>
<dbReference type="PANTHER" id="PTHR30136">
    <property type="entry name" value="HELIX-TURN-HELIX TRANSCRIPTIONAL REGULATOR, ICLR FAMILY"/>
    <property type="match status" value="1"/>
</dbReference>
<comment type="caution">
    <text evidence="4">The sequence shown here is derived from an EMBL/GenBank/DDBJ whole genome shotgun (WGS) entry which is preliminary data.</text>
</comment>
<dbReference type="InterPro" id="IPR005471">
    <property type="entry name" value="Tscrpt_reg_IclR_N"/>
</dbReference>
<protein>
    <submittedName>
        <fullName evidence="4">Transcriptional regulator</fullName>
    </submittedName>
</protein>
<dbReference type="PANTHER" id="PTHR30136:SF35">
    <property type="entry name" value="HTH-TYPE TRANSCRIPTIONAL REGULATOR RV1719"/>
    <property type="match status" value="1"/>
</dbReference>
<keyword evidence="2" id="KW-0804">Transcription</keyword>
<evidence type="ECO:0000313" key="4">
    <source>
        <dbReference type="EMBL" id="KUI07167.1"/>
    </source>
</evidence>
<accession>A0A100ZZS9</accession>
<dbReference type="InterPro" id="IPR029016">
    <property type="entry name" value="GAF-like_dom_sf"/>
</dbReference>
<dbReference type="RefSeq" id="WP_064399897.1">
    <property type="nucleotide sequence ID" value="NZ_NKCN01000008.1"/>
</dbReference>
<dbReference type="GO" id="GO:0045892">
    <property type="term" value="P:negative regulation of DNA-templated transcription"/>
    <property type="evidence" value="ECO:0007669"/>
    <property type="project" value="TreeGrafter"/>
</dbReference>
<gene>
    <name evidence="4" type="ORF">AU192_00125</name>
</gene>
<keyword evidence="5" id="KW-1185">Reference proteome</keyword>
<dbReference type="GO" id="GO:0003677">
    <property type="term" value="F:DNA binding"/>
    <property type="evidence" value="ECO:0007669"/>
    <property type="project" value="InterPro"/>
</dbReference>